<evidence type="ECO:0000313" key="10">
    <source>
        <dbReference type="Proteomes" id="UP000280881"/>
    </source>
</evidence>
<feature type="transmembrane region" description="Helical" evidence="8">
    <location>
        <begin position="34"/>
        <end position="54"/>
    </location>
</feature>
<dbReference type="AlphaFoldDB" id="A0A420W663"/>
<dbReference type="OrthoDB" id="9798064at2"/>
<organism evidence="9 10">
    <name type="scientific">Thermovibrio guaymasensis</name>
    <dbReference type="NCBI Taxonomy" id="240167"/>
    <lineage>
        <taxon>Bacteria</taxon>
        <taxon>Pseudomonadati</taxon>
        <taxon>Aquificota</taxon>
        <taxon>Aquificia</taxon>
        <taxon>Desulfurobacteriales</taxon>
        <taxon>Desulfurobacteriaceae</taxon>
        <taxon>Thermovibrio</taxon>
    </lineage>
</organism>
<dbReference type="PANTHER" id="PTHR36838">
    <property type="entry name" value="AUXIN EFFLUX CARRIER FAMILY PROTEIN"/>
    <property type="match status" value="1"/>
</dbReference>
<protein>
    <recommendedName>
        <fullName evidence="11">AEC family transporter</fullName>
    </recommendedName>
</protein>
<evidence type="ECO:0000313" key="9">
    <source>
        <dbReference type="EMBL" id="RKQ61591.1"/>
    </source>
</evidence>
<dbReference type="GO" id="GO:0055085">
    <property type="term" value="P:transmembrane transport"/>
    <property type="evidence" value="ECO:0007669"/>
    <property type="project" value="InterPro"/>
</dbReference>
<keyword evidence="4" id="KW-1003">Cell membrane</keyword>
<feature type="transmembrane region" description="Helical" evidence="8">
    <location>
        <begin position="271"/>
        <end position="292"/>
    </location>
</feature>
<dbReference type="RefSeq" id="WP_121170740.1">
    <property type="nucleotide sequence ID" value="NZ_RBIE01000002.1"/>
</dbReference>
<dbReference type="Pfam" id="PF03547">
    <property type="entry name" value="Mem_trans"/>
    <property type="match status" value="2"/>
</dbReference>
<feature type="transmembrane region" description="Helical" evidence="8">
    <location>
        <begin position="60"/>
        <end position="81"/>
    </location>
</feature>
<feature type="transmembrane region" description="Helical" evidence="8">
    <location>
        <begin position="93"/>
        <end position="115"/>
    </location>
</feature>
<evidence type="ECO:0000256" key="4">
    <source>
        <dbReference type="ARBA" id="ARBA00022475"/>
    </source>
</evidence>
<keyword evidence="6 8" id="KW-1133">Transmembrane helix</keyword>
<evidence type="ECO:0000256" key="6">
    <source>
        <dbReference type="ARBA" id="ARBA00022989"/>
    </source>
</evidence>
<comment type="similarity">
    <text evidence="2">Belongs to the auxin efflux carrier (TC 2.A.69) family.</text>
</comment>
<comment type="caution">
    <text evidence="9">The sequence shown here is derived from an EMBL/GenBank/DDBJ whole genome shotgun (WGS) entry which is preliminary data.</text>
</comment>
<accession>A0A420W663</accession>
<sequence length="295" mass="32469">MEQLLINVVLPLYLLIGTGYLFGKLKTELETNTISFIVLYLFAPSLIFSSFRKVEITPENFIHISLTALFVFAFSYLLSVLTEKAVLKAKEPAFEISATVMNAGYLGIPLIYLMFGEGALPYAISFMVVMAVYHFTFGILILKGNEIKEGLVAIFKIPLIYAVLLAFLLKEVELPPGIEKVLKLTGDSTMPLMLVSIGISLSRVSVDQVKEAFLASAVRFIGGTLGALIAVLLFKSPPLLKKVLVVQSSLPSAVLNYVLCEEFKTNSKLAASIIFISTLLFLLYFPLLAYVISFL</sequence>
<dbReference type="GO" id="GO:0005886">
    <property type="term" value="C:plasma membrane"/>
    <property type="evidence" value="ECO:0007669"/>
    <property type="project" value="UniProtKB-SubCell"/>
</dbReference>
<name>A0A420W663_9BACT</name>
<feature type="transmembrane region" description="Helical" evidence="8">
    <location>
        <begin position="121"/>
        <end position="142"/>
    </location>
</feature>
<feature type="transmembrane region" description="Helical" evidence="8">
    <location>
        <begin position="151"/>
        <end position="169"/>
    </location>
</feature>
<feature type="transmembrane region" description="Helical" evidence="8">
    <location>
        <begin position="213"/>
        <end position="233"/>
    </location>
</feature>
<comment type="subcellular location">
    <subcellularLocation>
        <location evidence="1">Cell membrane</location>
        <topology evidence="1">Multi-pass membrane protein</topology>
    </subcellularLocation>
</comment>
<dbReference type="PANTHER" id="PTHR36838:SF1">
    <property type="entry name" value="SLR1864 PROTEIN"/>
    <property type="match status" value="1"/>
</dbReference>
<feature type="transmembrane region" description="Helical" evidence="8">
    <location>
        <begin position="6"/>
        <end position="22"/>
    </location>
</feature>
<evidence type="ECO:0000256" key="8">
    <source>
        <dbReference type="SAM" id="Phobius"/>
    </source>
</evidence>
<dbReference type="EMBL" id="RBIE01000002">
    <property type="protein sequence ID" value="RKQ61591.1"/>
    <property type="molecule type" value="Genomic_DNA"/>
</dbReference>
<dbReference type="Gene3D" id="1.20.1530.20">
    <property type="match status" value="1"/>
</dbReference>
<evidence type="ECO:0000256" key="5">
    <source>
        <dbReference type="ARBA" id="ARBA00022692"/>
    </source>
</evidence>
<dbReference type="InterPro" id="IPR004776">
    <property type="entry name" value="Mem_transp_PIN-like"/>
</dbReference>
<feature type="transmembrane region" description="Helical" evidence="8">
    <location>
        <begin position="189"/>
        <end position="206"/>
    </location>
</feature>
<evidence type="ECO:0000256" key="2">
    <source>
        <dbReference type="ARBA" id="ARBA00010145"/>
    </source>
</evidence>
<evidence type="ECO:0000256" key="7">
    <source>
        <dbReference type="ARBA" id="ARBA00023136"/>
    </source>
</evidence>
<keyword evidence="3" id="KW-0813">Transport</keyword>
<keyword evidence="10" id="KW-1185">Reference proteome</keyword>
<keyword evidence="7 8" id="KW-0472">Membrane</keyword>
<dbReference type="Proteomes" id="UP000280881">
    <property type="component" value="Unassembled WGS sequence"/>
</dbReference>
<gene>
    <name evidence="9" type="ORF">C7457_1027</name>
</gene>
<dbReference type="InterPro" id="IPR038770">
    <property type="entry name" value="Na+/solute_symporter_sf"/>
</dbReference>
<evidence type="ECO:0000256" key="1">
    <source>
        <dbReference type="ARBA" id="ARBA00004651"/>
    </source>
</evidence>
<evidence type="ECO:0000256" key="3">
    <source>
        <dbReference type="ARBA" id="ARBA00022448"/>
    </source>
</evidence>
<evidence type="ECO:0008006" key="11">
    <source>
        <dbReference type="Google" id="ProtNLM"/>
    </source>
</evidence>
<keyword evidence="5 8" id="KW-0812">Transmembrane</keyword>
<proteinExistence type="inferred from homology"/>
<reference evidence="9 10" key="1">
    <citation type="submission" date="2018-10" db="EMBL/GenBank/DDBJ databases">
        <title>Genomic Encyclopedia of Type Strains, Phase IV (KMG-IV): sequencing the most valuable type-strain genomes for metagenomic binning, comparative biology and taxonomic classification.</title>
        <authorList>
            <person name="Goeker M."/>
        </authorList>
    </citation>
    <scope>NUCLEOTIDE SEQUENCE [LARGE SCALE GENOMIC DNA]</scope>
    <source>
        <strain evidence="9 10">DSM 15521</strain>
    </source>
</reference>